<evidence type="ECO:0000313" key="3">
    <source>
        <dbReference type="Proteomes" id="UP000246991"/>
    </source>
</evidence>
<dbReference type="EMBL" id="PYWC01000030">
    <property type="protein sequence ID" value="PWW76731.1"/>
    <property type="molecule type" value="Genomic_DNA"/>
</dbReference>
<gene>
    <name evidence="2" type="ORF">C7212DRAFT_344200</name>
</gene>
<protein>
    <submittedName>
        <fullName evidence="2">Uncharacterized protein</fullName>
    </submittedName>
</protein>
<organism evidence="2 3">
    <name type="scientific">Tuber magnatum</name>
    <name type="common">white Piedmont truffle</name>
    <dbReference type="NCBI Taxonomy" id="42249"/>
    <lineage>
        <taxon>Eukaryota</taxon>
        <taxon>Fungi</taxon>
        <taxon>Dikarya</taxon>
        <taxon>Ascomycota</taxon>
        <taxon>Pezizomycotina</taxon>
        <taxon>Pezizomycetes</taxon>
        <taxon>Pezizales</taxon>
        <taxon>Tuberaceae</taxon>
        <taxon>Tuber</taxon>
    </lineage>
</organism>
<evidence type="ECO:0000313" key="2">
    <source>
        <dbReference type="EMBL" id="PWW76731.1"/>
    </source>
</evidence>
<dbReference type="OrthoDB" id="5419247at2759"/>
<name>A0A317SUD5_9PEZI</name>
<sequence length="406" mass="44274">MAGVSPGITVENVGDITPGTIFIGFSTLPSHSQPKRRPFLALWKVGNQIVSFLQNEGGSVPEAAEKFRRSIASYYPISPARNSRYLPVTATDNFQGFIDLLTPVSLGQSSLKGRSRATRISQGDLRNVIMAHVGLVQCGQEAVNTGQGEQESEMLLIDRNTHDSIRQMALDMLQRSKEGLLHAKRTQEVTKSLVEAFDKPPAAKLILPRLRNSTPSLSSTFVDQSPPPPPQADAQHIHPAQQSSGQQQPHQPQQPLNSTSGQAGCRPDAPPGGRRNPDNGDGGDGSFGTHFPELQPAGLDQAETEGYSTKRTINKRSIGKRRTSKWSASRRSTRERSTNKRGINKRSIGITEIAITRRKRLMNGPKATGPGWKVSYPRTEGRKNDPVETPALSRNGAWPTGTCLRT</sequence>
<proteinExistence type="predicted"/>
<feature type="compositionally biased region" description="Basic residues" evidence="1">
    <location>
        <begin position="312"/>
        <end position="324"/>
    </location>
</feature>
<evidence type="ECO:0000256" key="1">
    <source>
        <dbReference type="SAM" id="MobiDB-lite"/>
    </source>
</evidence>
<dbReference type="Proteomes" id="UP000246991">
    <property type="component" value="Unassembled WGS sequence"/>
</dbReference>
<reference evidence="2 3" key="1">
    <citation type="submission" date="2018-03" db="EMBL/GenBank/DDBJ databases">
        <title>Genomes of Pezizomycetes fungi and the evolution of truffles.</title>
        <authorList>
            <person name="Murat C."/>
            <person name="Payen T."/>
            <person name="Noel B."/>
            <person name="Kuo A."/>
            <person name="Martin F.M."/>
        </authorList>
    </citation>
    <scope>NUCLEOTIDE SEQUENCE [LARGE SCALE GENOMIC DNA]</scope>
    <source>
        <strain evidence="2">091103-1</strain>
    </source>
</reference>
<feature type="region of interest" description="Disordered" evidence="1">
    <location>
        <begin position="216"/>
        <end position="343"/>
    </location>
</feature>
<accession>A0A317SUD5</accession>
<feature type="compositionally biased region" description="Low complexity" evidence="1">
    <location>
        <begin position="232"/>
        <end position="255"/>
    </location>
</feature>
<comment type="caution">
    <text evidence="2">The sequence shown here is derived from an EMBL/GenBank/DDBJ whole genome shotgun (WGS) entry which is preliminary data.</text>
</comment>
<keyword evidence="3" id="KW-1185">Reference proteome</keyword>
<dbReference type="AlphaFoldDB" id="A0A317SUD5"/>
<feature type="region of interest" description="Disordered" evidence="1">
    <location>
        <begin position="362"/>
        <end position="406"/>
    </location>
</feature>